<keyword evidence="3 6" id="KW-1133">Transmembrane helix</keyword>
<keyword evidence="4 6" id="KW-0472">Membrane</keyword>
<dbReference type="Pfam" id="PF04357">
    <property type="entry name" value="TamB"/>
    <property type="match status" value="1"/>
</dbReference>
<evidence type="ECO:0000256" key="5">
    <source>
        <dbReference type="SAM" id="MobiDB-lite"/>
    </source>
</evidence>
<keyword evidence="9" id="KW-1185">Reference proteome</keyword>
<dbReference type="STRING" id="1150368.SAMN02927921_01795"/>
<organism evidence="8 9">
    <name type="scientific">Sinomicrobium oceani</name>
    <dbReference type="NCBI Taxonomy" id="1150368"/>
    <lineage>
        <taxon>Bacteria</taxon>
        <taxon>Pseudomonadati</taxon>
        <taxon>Bacteroidota</taxon>
        <taxon>Flavobacteriia</taxon>
        <taxon>Flavobacteriales</taxon>
        <taxon>Flavobacteriaceae</taxon>
        <taxon>Sinomicrobium</taxon>
    </lineage>
</organism>
<proteinExistence type="predicted"/>
<protein>
    <submittedName>
        <fullName evidence="8">Autotransporter translocation and assembly factor TamB</fullName>
    </submittedName>
</protein>
<dbReference type="EMBL" id="FPJE01000008">
    <property type="protein sequence ID" value="SFW47148.1"/>
    <property type="molecule type" value="Genomic_DNA"/>
</dbReference>
<evidence type="ECO:0000256" key="4">
    <source>
        <dbReference type="ARBA" id="ARBA00023136"/>
    </source>
</evidence>
<feature type="transmembrane region" description="Helical" evidence="6">
    <location>
        <begin position="12"/>
        <end position="33"/>
    </location>
</feature>
<feature type="region of interest" description="Disordered" evidence="5">
    <location>
        <begin position="1668"/>
        <end position="1705"/>
    </location>
</feature>
<evidence type="ECO:0000313" key="9">
    <source>
        <dbReference type="Proteomes" id="UP000182248"/>
    </source>
</evidence>
<dbReference type="RefSeq" id="WP_072317027.1">
    <property type="nucleotide sequence ID" value="NZ_FPJE01000008.1"/>
</dbReference>
<dbReference type="Proteomes" id="UP000182248">
    <property type="component" value="Unassembled WGS sequence"/>
</dbReference>
<evidence type="ECO:0000256" key="6">
    <source>
        <dbReference type="SAM" id="Phobius"/>
    </source>
</evidence>
<dbReference type="PANTHER" id="PTHR36985:SF1">
    <property type="entry name" value="TRANSLOCATION AND ASSEMBLY MODULE SUBUNIT TAMB"/>
    <property type="match status" value="1"/>
</dbReference>
<gene>
    <name evidence="8" type="ORF">SAMN02927921_01795</name>
</gene>
<name>A0A1K1PHS3_9FLAO</name>
<accession>A0A1K1PHS3</accession>
<dbReference type="OrthoDB" id="9811276at2"/>
<reference evidence="8 9" key="1">
    <citation type="submission" date="2016-11" db="EMBL/GenBank/DDBJ databases">
        <authorList>
            <person name="Jaros S."/>
            <person name="Januszkiewicz K."/>
            <person name="Wedrychowicz H."/>
        </authorList>
    </citation>
    <scope>NUCLEOTIDE SEQUENCE [LARGE SCALE GENOMIC DNA]</scope>
    <source>
        <strain evidence="8 9">CGMCC 1.12145</strain>
    </source>
</reference>
<sequence>MKKEKKKQGKFLRITARILLGIFIFLVLLLLFIRSPWGQNIIVGKAVSYVSEKTNTRVAIDKLYITFSGGVTLEGLFLEDKAGDTLVYSRSLNAEVPLGPLIFRNNVVINRLDWEGLKARVSRKDSVTGFNFDFLIDAFASGDTTPVETPDTTSAPPAVELNNIRFRDFDLTYKDDVTGMDTQLKLGELLLQMKETDLEHMRFQVANAAIRQTEARYLQTLPFSEDPADEPENESPLPYIAVDNFDIEDLSAAYNSAPDGLEALINIGMFNLKLPEADLARNLIDVYQLRLGDSDIGIRMQQSSTAVADSLQQDTTASSFSWPDWKINVKKIALESTDFSYIVNESSPQPGVFNADAIAIKDLDFLAESIFLENRSAGADLETFRFREASGLDLKALTFKVRADDNGMNLSGLQLLLNENRITGDADIRYKSLESWLEKPENATIDLNLPDFILVSGDAFYFQPDLRDNEYIKALTQNRITGTIKADGSLKNLNIPLTHITWGKNTDITVRGTVRHTMTPDSLRFDLPSIRFRTVKNDIAAFVSEQDSGVVFPDTLSLTGKARGGTDAAEAVLDLQTSDGNVQLDGNFSNTGDKPFKAAVKADRIHLEKLLQNPKLGPLSLTVTSSGNLKDVYRMDAVLEARITKFEMKDYIIEDLPLKADLKNGKGRVSSVYKDKNIDVVLDSDIELDSVSPRFVVDLDLKGADLQALGLMDKPVRGALKLQADFEGNADRFTLISDIKDGMAVYDNNSYPLGDLSLNAHADKDTTSLELHNKMIDLDLYSNTSPEGFGKAMQRHFRTLISRSSDTSGIAVDTTTRVTVSPLADTKLKMKARITSSPILSDIFLTGLKELDTIKADVDFREAERYFIADIHMPHINYSDNEIDSLVLRLDSGDGQLTGHFGFKDLKAGPLAIQNTSLDGRVADRKLYLDFNAFHEEEKLVAVHTQITRDKDSIIVHTDPEELVLNKNPWDIPASNAIILSPKRMQFRDFSIARNGQRMEIRSETGGEDGKDNIALDFDNFRLSSFLSYLNPDESLANGTLNGNIVAEDPFGKPGFLADLQMKDLEVMKAPLGTLSLDAKSPQGENYDFNLALKGGNVDLDMSGDYETGETGSIGLKLDLNSLKTSVVQAFTQDMISEPGGYVSGNVEVSGTVADPVYEGTFTFNDVSFRVAMLNTLFRLPGEKLNIDNDGLFLDNFTIADENDNKFTIDGDIKTEKLLNPSFDLKLDAKNFRALHSKREDNDLFYGKAFFDIDATIKGNLRMPKIDMKLHVNSDTDITYIIPESELDIVERDGVVIFVNREDPDDILTKTREESVTVSGFELNSLITVDDNAVFNVIINEKTNDNLRVAGGAELNFNLYPNGRTTLSGKYTLKEGHYELNLYNLVKRKFNIIQGSTVTWAGDPLDADLDIKAMYEIKASASALMASQTTSMSSSESSRFRQQLPFMVYLNIAGELMTPELSFNLDMPEDSQGSVGGQVYSRVQQLNQQEDELNKQVFSLLVFNRFFPESGSDGSSGGAVAVARDNLNQALSGQLNALSDKLLGESGVELDFGLDSYTDYQGTSPQDRTQLDITARKKLFDDRVIISVGSEVDIQGTNQEPGQENPLIGNVSIEYLLTEDGRYRLKGFRKNEYQNIIDGQLIVNGIALIFTREFNKYGELFKKTLKEKQEEAEAKARKEQEKENQEKEKKREEGKKEAEKESGKK</sequence>
<evidence type="ECO:0000256" key="3">
    <source>
        <dbReference type="ARBA" id="ARBA00022989"/>
    </source>
</evidence>
<evidence type="ECO:0000259" key="7">
    <source>
        <dbReference type="Pfam" id="PF04357"/>
    </source>
</evidence>
<evidence type="ECO:0000313" key="8">
    <source>
        <dbReference type="EMBL" id="SFW47148.1"/>
    </source>
</evidence>
<keyword evidence="2 6" id="KW-0812">Transmembrane</keyword>
<dbReference type="InterPro" id="IPR007452">
    <property type="entry name" value="TamB_C"/>
</dbReference>
<comment type="subcellular location">
    <subcellularLocation>
        <location evidence="1">Membrane</location>
        <topology evidence="1">Single-pass membrane protein</topology>
    </subcellularLocation>
</comment>
<feature type="domain" description="Translocation and assembly module TamB C-terminal" evidence="7">
    <location>
        <begin position="1196"/>
        <end position="1654"/>
    </location>
</feature>
<evidence type="ECO:0000256" key="2">
    <source>
        <dbReference type="ARBA" id="ARBA00022692"/>
    </source>
</evidence>
<dbReference type="GO" id="GO:0005886">
    <property type="term" value="C:plasma membrane"/>
    <property type="evidence" value="ECO:0007669"/>
    <property type="project" value="InterPro"/>
</dbReference>
<dbReference type="PANTHER" id="PTHR36985">
    <property type="entry name" value="TRANSLOCATION AND ASSEMBLY MODULE SUBUNIT TAMB"/>
    <property type="match status" value="1"/>
</dbReference>
<dbReference type="GO" id="GO:0009306">
    <property type="term" value="P:protein secretion"/>
    <property type="evidence" value="ECO:0007669"/>
    <property type="project" value="InterPro"/>
</dbReference>
<evidence type="ECO:0000256" key="1">
    <source>
        <dbReference type="ARBA" id="ARBA00004167"/>
    </source>
</evidence>